<reference evidence="5" key="1">
    <citation type="submission" date="2018-05" db="EMBL/GenBank/DDBJ databases">
        <authorList>
            <person name="Du Z."/>
            <person name="Wang X."/>
        </authorList>
    </citation>
    <scope>NUCLEOTIDE SEQUENCE [LARGE SCALE GENOMIC DNA]</scope>
    <source>
        <strain evidence="5">WDS4C29</strain>
    </source>
</reference>
<dbReference type="GO" id="GO:0008168">
    <property type="term" value="F:methyltransferase activity"/>
    <property type="evidence" value="ECO:0007669"/>
    <property type="project" value="UniProtKB-KW"/>
</dbReference>
<protein>
    <submittedName>
        <fullName evidence="4">SAM-dependent methyltransferase</fullName>
    </submittedName>
</protein>
<dbReference type="RefSeq" id="WP_109385614.1">
    <property type="nucleotide sequence ID" value="NZ_QETF01000001.1"/>
</dbReference>
<sequence>MSPDKRTLAVYDAKAEDYAALFHDAKEGKDLRAFIAGLPRGARVMDLGCGPGAASAHMMRAGLDPDPVDASPAMVALARSRFGLPARLARFDEIDTTATYDGVWANFSLLHAPRAELAQHLARLHRALKPGGRLHLGMKLGKGEGRDALGRFYAYYSEDELTEHLARAGFSVASRRTGTEKGLAGTNDPYIILIAHA</sequence>
<keyword evidence="5" id="KW-1185">Reference proteome</keyword>
<dbReference type="Proteomes" id="UP000245293">
    <property type="component" value="Unassembled WGS sequence"/>
</dbReference>
<gene>
    <name evidence="4" type="ORF">DFK10_00850</name>
</gene>
<dbReference type="Gene3D" id="3.40.50.150">
    <property type="entry name" value="Vaccinia Virus protein VP39"/>
    <property type="match status" value="1"/>
</dbReference>
<organism evidence="4 5">
    <name type="scientific">Salibaculum griseiflavum</name>
    <dbReference type="NCBI Taxonomy" id="1914409"/>
    <lineage>
        <taxon>Bacteria</taxon>
        <taxon>Pseudomonadati</taxon>
        <taxon>Pseudomonadota</taxon>
        <taxon>Alphaproteobacteria</taxon>
        <taxon>Rhodobacterales</taxon>
        <taxon>Roseobacteraceae</taxon>
        <taxon>Salibaculum</taxon>
    </lineage>
</organism>
<evidence type="ECO:0000256" key="2">
    <source>
        <dbReference type="ARBA" id="ARBA00022679"/>
    </source>
</evidence>
<dbReference type="Pfam" id="PF13649">
    <property type="entry name" value="Methyltransf_25"/>
    <property type="match status" value="1"/>
</dbReference>
<dbReference type="PANTHER" id="PTHR43861">
    <property type="entry name" value="TRANS-ACONITATE 2-METHYLTRANSFERASE-RELATED"/>
    <property type="match status" value="1"/>
</dbReference>
<evidence type="ECO:0000313" key="5">
    <source>
        <dbReference type="Proteomes" id="UP000245293"/>
    </source>
</evidence>
<keyword evidence="2 4" id="KW-0808">Transferase</keyword>
<keyword evidence="1 4" id="KW-0489">Methyltransferase</keyword>
<evidence type="ECO:0000259" key="3">
    <source>
        <dbReference type="Pfam" id="PF13649"/>
    </source>
</evidence>
<proteinExistence type="predicted"/>
<evidence type="ECO:0000256" key="1">
    <source>
        <dbReference type="ARBA" id="ARBA00022603"/>
    </source>
</evidence>
<comment type="caution">
    <text evidence="4">The sequence shown here is derived from an EMBL/GenBank/DDBJ whole genome shotgun (WGS) entry which is preliminary data.</text>
</comment>
<evidence type="ECO:0000313" key="4">
    <source>
        <dbReference type="EMBL" id="PWG18504.1"/>
    </source>
</evidence>
<feature type="domain" description="Methyltransferase" evidence="3">
    <location>
        <begin position="44"/>
        <end position="132"/>
    </location>
</feature>
<dbReference type="PANTHER" id="PTHR43861:SF1">
    <property type="entry name" value="TRANS-ACONITATE 2-METHYLTRANSFERASE"/>
    <property type="match status" value="1"/>
</dbReference>
<dbReference type="SUPFAM" id="SSF53335">
    <property type="entry name" value="S-adenosyl-L-methionine-dependent methyltransferases"/>
    <property type="match status" value="1"/>
</dbReference>
<dbReference type="CDD" id="cd02440">
    <property type="entry name" value="AdoMet_MTases"/>
    <property type="match status" value="1"/>
</dbReference>
<dbReference type="AlphaFoldDB" id="A0A2V1P9Z6"/>
<dbReference type="InterPro" id="IPR041698">
    <property type="entry name" value="Methyltransf_25"/>
</dbReference>
<accession>A0A2V1P9Z6</accession>
<dbReference type="OrthoDB" id="9804312at2"/>
<name>A0A2V1P9Z6_9RHOB</name>
<dbReference type="EMBL" id="QETF01000001">
    <property type="protein sequence ID" value="PWG18504.1"/>
    <property type="molecule type" value="Genomic_DNA"/>
</dbReference>
<dbReference type="InterPro" id="IPR029063">
    <property type="entry name" value="SAM-dependent_MTases_sf"/>
</dbReference>
<dbReference type="GO" id="GO:0032259">
    <property type="term" value="P:methylation"/>
    <property type="evidence" value="ECO:0007669"/>
    <property type="project" value="UniProtKB-KW"/>
</dbReference>